<feature type="domain" description="Aminoglycoside phosphotransferase" evidence="1">
    <location>
        <begin position="53"/>
        <end position="117"/>
    </location>
</feature>
<sequence>MCLIQKEGIIGQLSGYLSELRTVKGKTIGSVDGSSSKDPLFERDKRAYRPFKNESDFNEGIIETMKPTTQNVFIEMVADMVRAMPEHDTLITHSDIAPRNILVCDGKIVAILDWEYVKALYLPDWEDTWIIERVVDKIMKPYHIEHAVTRNVREVNWLMCFFKNIAMSSIVVGTPNQ</sequence>
<accession>A0A9P7Z900</accession>
<reference evidence="2" key="1">
    <citation type="journal article" date="2021" name="IMA Fungus">
        <title>Genomic characterization of three marine fungi, including Emericellopsis atlantica sp. nov. with signatures of a generalist lifestyle and marine biomass degradation.</title>
        <authorList>
            <person name="Hagestad O.C."/>
            <person name="Hou L."/>
            <person name="Andersen J.H."/>
            <person name="Hansen E.H."/>
            <person name="Altermark B."/>
            <person name="Li C."/>
            <person name="Kuhnert E."/>
            <person name="Cox R.J."/>
            <person name="Crous P.W."/>
            <person name="Spatafora J.W."/>
            <person name="Lail K."/>
            <person name="Amirebrahimi M."/>
            <person name="Lipzen A."/>
            <person name="Pangilinan J."/>
            <person name="Andreopoulos W."/>
            <person name="Hayes R.D."/>
            <person name="Ng V."/>
            <person name="Grigoriev I.V."/>
            <person name="Jackson S.A."/>
            <person name="Sutton T.D.S."/>
            <person name="Dobson A.D.W."/>
            <person name="Rama T."/>
        </authorList>
    </citation>
    <scope>NUCLEOTIDE SEQUENCE</scope>
    <source>
        <strain evidence="2">TRa3180A</strain>
    </source>
</reference>
<evidence type="ECO:0000313" key="2">
    <source>
        <dbReference type="EMBL" id="KAG9247644.1"/>
    </source>
</evidence>
<dbReference type="Pfam" id="PF01636">
    <property type="entry name" value="APH"/>
    <property type="match status" value="1"/>
</dbReference>
<evidence type="ECO:0000313" key="3">
    <source>
        <dbReference type="Proteomes" id="UP000887226"/>
    </source>
</evidence>
<keyword evidence="3" id="KW-1185">Reference proteome</keyword>
<dbReference type="PANTHER" id="PTHR21310:SF58">
    <property type="entry name" value="AMINOGLYCOSIDE PHOSPHOTRANSFERASE DOMAIN-CONTAINING PROTEIN"/>
    <property type="match status" value="1"/>
</dbReference>
<dbReference type="EMBL" id="MU253766">
    <property type="protein sequence ID" value="KAG9247644.1"/>
    <property type="molecule type" value="Genomic_DNA"/>
</dbReference>
<dbReference type="InterPro" id="IPR002575">
    <property type="entry name" value="Aminoglycoside_PTrfase"/>
</dbReference>
<name>A0A9P7Z900_9HELO</name>
<gene>
    <name evidence="2" type="ORF">BJ878DRAFT_477175</name>
</gene>
<comment type="caution">
    <text evidence="2">The sequence shown here is derived from an EMBL/GenBank/DDBJ whole genome shotgun (WGS) entry which is preliminary data.</text>
</comment>
<dbReference type="Gene3D" id="3.90.1200.10">
    <property type="match status" value="1"/>
</dbReference>
<dbReference type="OrthoDB" id="2906425at2759"/>
<dbReference type="PANTHER" id="PTHR21310">
    <property type="entry name" value="AMINOGLYCOSIDE PHOSPHOTRANSFERASE-RELATED-RELATED"/>
    <property type="match status" value="1"/>
</dbReference>
<protein>
    <recommendedName>
        <fullName evidence="1">Aminoglycoside phosphotransferase domain-containing protein</fullName>
    </recommendedName>
</protein>
<dbReference type="SUPFAM" id="SSF56112">
    <property type="entry name" value="Protein kinase-like (PK-like)"/>
    <property type="match status" value="1"/>
</dbReference>
<dbReference type="AlphaFoldDB" id="A0A9P7Z900"/>
<organism evidence="2 3">
    <name type="scientific">Calycina marina</name>
    <dbReference type="NCBI Taxonomy" id="1763456"/>
    <lineage>
        <taxon>Eukaryota</taxon>
        <taxon>Fungi</taxon>
        <taxon>Dikarya</taxon>
        <taxon>Ascomycota</taxon>
        <taxon>Pezizomycotina</taxon>
        <taxon>Leotiomycetes</taxon>
        <taxon>Helotiales</taxon>
        <taxon>Pezizellaceae</taxon>
        <taxon>Calycina</taxon>
    </lineage>
</organism>
<proteinExistence type="predicted"/>
<dbReference type="InterPro" id="IPR051678">
    <property type="entry name" value="AGP_Transferase"/>
</dbReference>
<dbReference type="Proteomes" id="UP000887226">
    <property type="component" value="Unassembled WGS sequence"/>
</dbReference>
<evidence type="ECO:0000259" key="1">
    <source>
        <dbReference type="Pfam" id="PF01636"/>
    </source>
</evidence>
<dbReference type="InterPro" id="IPR011009">
    <property type="entry name" value="Kinase-like_dom_sf"/>
</dbReference>